<proteinExistence type="predicted"/>
<protein>
    <recommendedName>
        <fullName evidence="3">Outer membrane protein beta-barrel domain-containing protein</fullName>
    </recommendedName>
</protein>
<evidence type="ECO:0000313" key="2">
    <source>
        <dbReference type="Proteomes" id="UP000501128"/>
    </source>
</evidence>
<evidence type="ECO:0000313" key="1">
    <source>
        <dbReference type="EMBL" id="QJD77676.1"/>
    </source>
</evidence>
<dbReference type="EMBL" id="CP051677">
    <property type="protein sequence ID" value="QJD77676.1"/>
    <property type="molecule type" value="Genomic_DNA"/>
</dbReference>
<gene>
    <name evidence="1" type="ORF">HH216_04025</name>
</gene>
<dbReference type="AlphaFoldDB" id="A0A7L5DH90"/>
<sequence>MKALFVSILLLGLVQASFGQKTFILSMQDKKAFVAVSAGVSLPVGEYGSGVAGTQRASMAGPGLAVSLSAGYRLLDHAGLMAKVEQHRNTIQTRALVESVDATHSTDWSVNSGDWSVTTFMAGPYVTIPKGRFSFDGRILAGWARATMPDTQVSGTYGSTPVTMQTIGSQSSALTAGAGTTVRYRLNPWLSAHANADFSYAVLTFANLSSKAWSANGVSETPFYSSDRQICVVSASVGLTILLVNANRPF</sequence>
<name>A0A7L5DH90_9BACT</name>
<evidence type="ECO:0008006" key="3">
    <source>
        <dbReference type="Google" id="ProtNLM"/>
    </source>
</evidence>
<keyword evidence="2" id="KW-1185">Reference proteome</keyword>
<dbReference type="Gene3D" id="2.40.160.20">
    <property type="match status" value="1"/>
</dbReference>
<organism evidence="1 2">
    <name type="scientific">Spirosoma rhododendri</name>
    <dbReference type="NCBI Taxonomy" id="2728024"/>
    <lineage>
        <taxon>Bacteria</taxon>
        <taxon>Pseudomonadati</taxon>
        <taxon>Bacteroidota</taxon>
        <taxon>Cytophagia</taxon>
        <taxon>Cytophagales</taxon>
        <taxon>Cytophagaceae</taxon>
        <taxon>Spirosoma</taxon>
    </lineage>
</organism>
<dbReference type="KEGG" id="srho:HH216_04025"/>
<dbReference type="RefSeq" id="WP_169549620.1">
    <property type="nucleotide sequence ID" value="NZ_CP051677.1"/>
</dbReference>
<reference evidence="1 2" key="1">
    <citation type="submission" date="2020-04" db="EMBL/GenBank/DDBJ databases">
        <title>Genome sequencing of novel species.</title>
        <authorList>
            <person name="Heo J."/>
            <person name="Kim S.-J."/>
            <person name="Kim J.-S."/>
            <person name="Hong S.-B."/>
            <person name="Kwon S.-W."/>
        </authorList>
    </citation>
    <scope>NUCLEOTIDE SEQUENCE [LARGE SCALE GENOMIC DNA]</scope>
    <source>
        <strain evidence="1 2">CJU-R4</strain>
    </source>
</reference>
<accession>A0A7L5DH90</accession>
<dbReference type="Proteomes" id="UP000501128">
    <property type="component" value="Chromosome"/>
</dbReference>